<dbReference type="Proteomes" id="UP000615446">
    <property type="component" value="Unassembled WGS sequence"/>
</dbReference>
<dbReference type="EMBL" id="BLAL01000178">
    <property type="protein sequence ID" value="GES88420.1"/>
    <property type="molecule type" value="Genomic_DNA"/>
</dbReference>
<dbReference type="OrthoDB" id="2439558at2759"/>
<evidence type="ECO:0000313" key="2">
    <source>
        <dbReference type="EMBL" id="GES88420.1"/>
    </source>
</evidence>
<dbReference type="AlphaFoldDB" id="A0A2Z6QKT9"/>
<reference evidence="1 3" key="1">
    <citation type="submission" date="2017-11" db="EMBL/GenBank/DDBJ databases">
        <title>The genome of Rhizophagus clarus HR1 reveals common genetic basis of auxotrophy among arbuscular mycorrhizal fungi.</title>
        <authorList>
            <person name="Kobayashi Y."/>
        </authorList>
    </citation>
    <scope>NUCLEOTIDE SEQUENCE [LARGE SCALE GENOMIC DNA]</scope>
    <source>
        <strain evidence="1 3">HR1</strain>
    </source>
</reference>
<organism evidence="1 3">
    <name type="scientific">Rhizophagus clarus</name>
    <dbReference type="NCBI Taxonomy" id="94130"/>
    <lineage>
        <taxon>Eukaryota</taxon>
        <taxon>Fungi</taxon>
        <taxon>Fungi incertae sedis</taxon>
        <taxon>Mucoromycota</taxon>
        <taxon>Glomeromycotina</taxon>
        <taxon>Glomeromycetes</taxon>
        <taxon>Glomerales</taxon>
        <taxon>Glomeraceae</taxon>
        <taxon>Rhizophagus</taxon>
    </lineage>
</organism>
<proteinExistence type="predicted"/>
<evidence type="ECO:0000313" key="3">
    <source>
        <dbReference type="Proteomes" id="UP000247702"/>
    </source>
</evidence>
<dbReference type="EMBL" id="BEXD01000321">
    <property type="protein sequence ID" value="GBB86419.1"/>
    <property type="molecule type" value="Genomic_DNA"/>
</dbReference>
<gene>
    <name evidence="2" type="ORF">RCL2_001537500</name>
    <name evidence="1" type="ORF">RclHR1_12870001</name>
</gene>
<reference evidence="2" key="2">
    <citation type="submission" date="2019-10" db="EMBL/GenBank/DDBJ databases">
        <title>Conservation and host-specific expression of non-tandemly repeated heterogenous ribosome RNA gene in arbuscular mycorrhizal fungi.</title>
        <authorList>
            <person name="Maeda T."/>
            <person name="Kobayashi Y."/>
            <person name="Nakagawa T."/>
            <person name="Ezawa T."/>
            <person name="Yamaguchi K."/>
            <person name="Bino T."/>
            <person name="Nishimoto Y."/>
            <person name="Shigenobu S."/>
            <person name="Kawaguchi M."/>
        </authorList>
    </citation>
    <scope>NUCLEOTIDE SEQUENCE</scope>
    <source>
        <strain evidence="2">HR1</strain>
    </source>
</reference>
<sequence>MRNYIVFLENIIMENQESSANVEVPFDVEKITADDINMEGEGVEGMESIINTSTQSRDITKYNQDTT</sequence>
<comment type="caution">
    <text evidence="1">The sequence shown here is derived from an EMBL/GenBank/DDBJ whole genome shotgun (WGS) entry which is preliminary data.</text>
</comment>
<keyword evidence="3" id="KW-1185">Reference proteome</keyword>
<protein>
    <submittedName>
        <fullName evidence="1">Uncharacterized protein</fullName>
    </submittedName>
</protein>
<accession>A0A2Z6QKT9</accession>
<name>A0A2Z6QKT9_9GLOM</name>
<dbReference type="Proteomes" id="UP000247702">
    <property type="component" value="Unassembled WGS sequence"/>
</dbReference>
<evidence type="ECO:0000313" key="1">
    <source>
        <dbReference type="EMBL" id="GBB86419.1"/>
    </source>
</evidence>